<dbReference type="Pfam" id="PF00528">
    <property type="entry name" value="BPD_transp_1"/>
    <property type="match status" value="1"/>
</dbReference>
<dbReference type="InterPro" id="IPR000515">
    <property type="entry name" value="MetI-like"/>
</dbReference>
<evidence type="ECO:0000256" key="6">
    <source>
        <dbReference type="ARBA" id="ARBA00022989"/>
    </source>
</evidence>
<dbReference type="CDD" id="cd06261">
    <property type="entry name" value="TM_PBP2"/>
    <property type="match status" value="1"/>
</dbReference>
<feature type="transmembrane region" description="Helical" evidence="8">
    <location>
        <begin position="134"/>
        <end position="153"/>
    </location>
</feature>
<dbReference type="InterPro" id="IPR035906">
    <property type="entry name" value="MetI-like_sf"/>
</dbReference>
<evidence type="ECO:0000313" key="11">
    <source>
        <dbReference type="Proteomes" id="UP000198817"/>
    </source>
</evidence>
<protein>
    <submittedName>
        <fullName evidence="10">Putative spermidine/putrescine transport system permease protein</fullName>
    </submittedName>
</protein>
<feature type="transmembrane region" description="Helical" evidence="8">
    <location>
        <begin position="235"/>
        <end position="257"/>
    </location>
</feature>
<dbReference type="GeneID" id="78355170"/>
<dbReference type="AlphaFoldDB" id="A0A1I7H1N7"/>
<keyword evidence="5 8" id="KW-0812">Transmembrane</keyword>
<dbReference type="GO" id="GO:0055085">
    <property type="term" value="P:transmembrane transport"/>
    <property type="evidence" value="ECO:0007669"/>
    <property type="project" value="InterPro"/>
</dbReference>
<evidence type="ECO:0000256" key="1">
    <source>
        <dbReference type="ARBA" id="ARBA00004429"/>
    </source>
</evidence>
<keyword evidence="7 8" id="KW-0472">Membrane</keyword>
<evidence type="ECO:0000256" key="3">
    <source>
        <dbReference type="ARBA" id="ARBA00022475"/>
    </source>
</evidence>
<comment type="similarity">
    <text evidence="8">Belongs to the binding-protein-dependent transport system permease family.</text>
</comment>
<feature type="domain" description="ABC transmembrane type-1" evidence="9">
    <location>
        <begin position="66"/>
        <end position="254"/>
    </location>
</feature>
<evidence type="ECO:0000256" key="4">
    <source>
        <dbReference type="ARBA" id="ARBA00022519"/>
    </source>
</evidence>
<comment type="subcellular location">
    <subcellularLocation>
        <location evidence="1">Cell inner membrane</location>
        <topology evidence="1">Multi-pass membrane protein</topology>
    </subcellularLocation>
    <subcellularLocation>
        <location evidence="8">Cell membrane</location>
        <topology evidence="8">Multi-pass membrane protein</topology>
    </subcellularLocation>
</comment>
<reference evidence="10 11" key="1">
    <citation type="submission" date="2016-10" db="EMBL/GenBank/DDBJ databases">
        <authorList>
            <person name="de Groot N.N."/>
        </authorList>
    </citation>
    <scope>NUCLEOTIDE SEQUENCE [LARGE SCALE GENOMIC DNA]</scope>
    <source>
        <strain evidence="10 11">KHGC13</strain>
    </source>
</reference>
<keyword evidence="2 8" id="KW-0813">Transport</keyword>
<sequence>MKKEKSNVIASILLVLFCLAVILPLLTILLWVVTERWAWPDLLPGTLSLRAVRSVFRDGRELAMVFFSSVLISLAVAALAVLVGMMTARALECYAFFGRTFFSFLSLLPFVVPASVFAMGIQVLFLRIGLGGNAGGVIFVHLICSLPYAVQLLQDGTRGLGIRLEEQARVLGAGPLTAFRRVTLPNLLPVILSAFSMSYIVSFSQYFLTLIIGGGNVKTFTIVMVPFLTGGERNFASIYSVIFLMVTIVIFGVFELVTRRIMKNRDVEYFS</sequence>
<evidence type="ECO:0000256" key="8">
    <source>
        <dbReference type="RuleBase" id="RU363032"/>
    </source>
</evidence>
<dbReference type="PROSITE" id="PS50928">
    <property type="entry name" value="ABC_TM1"/>
    <property type="match status" value="1"/>
</dbReference>
<dbReference type="Proteomes" id="UP000198817">
    <property type="component" value="Unassembled WGS sequence"/>
</dbReference>
<organism evidence="10 11">
    <name type="scientific">Eubacterium pyruvativorans</name>
    <dbReference type="NCBI Taxonomy" id="155865"/>
    <lineage>
        <taxon>Bacteria</taxon>
        <taxon>Bacillati</taxon>
        <taxon>Bacillota</taxon>
        <taxon>Clostridia</taxon>
        <taxon>Eubacteriales</taxon>
        <taxon>Eubacteriaceae</taxon>
        <taxon>Eubacterium</taxon>
    </lineage>
</organism>
<dbReference type="RefSeq" id="WP_090164498.1">
    <property type="nucleotide sequence ID" value="NZ_CACVNK010000026.1"/>
</dbReference>
<dbReference type="SUPFAM" id="SSF161098">
    <property type="entry name" value="MetI-like"/>
    <property type="match status" value="1"/>
</dbReference>
<evidence type="ECO:0000256" key="5">
    <source>
        <dbReference type="ARBA" id="ARBA00022692"/>
    </source>
</evidence>
<keyword evidence="11" id="KW-1185">Reference proteome</keyword>
<feature type="transmembrane region" description="Helical" evidence="8">
    <location>
        <begin position="104"/>
        <end position="128"/>
    </location>
</feature>
<dbReference type="GO" id="GO:0005886">
    <property type="term" value="C:plasma membrane"/>
    <property type="evidence" value="ECO:0007669"/>
    <property type="project" value="UniProtKB-SubCell"/>
</dbReference>
<dbReference type="PANTHER" id="PTHR43357">
    <property type="entry name" value="INNER MEMBRANE ABC TRANSPORTER PERMEASE PROTEIN YDCV"/>
    <property type="match status" value="1"/>
</dbReference>
<evidence type="ECO:0000256" key="7">
    <source>
        <dbReference type="ARBA" id="ARBA00023136"/>
    </source>
</evidence>
<feature type="transmembrane region" description="Helical" evidence="8">
    <location>
        <begin position="62"/>
        <end position="83"/>
    </location>
</feature>
<accession>A0A1I7H1N7</accession>
<keyword evidence="3" id="KW-1003">Cell membrane</keyword>
<name>A0A1I7H1N7_9FIRM</name>
<feature type="transmembrane region" description="Helical" evidence="8">
    <location>
        <begin position="12"/>
        <end position="33"/>
    </location>
</feature>
<evidence type="ECO:0000259" key="9">
    <source>
        <dbReference type="PROSITE" id="PS50928"/>
    </source>
</evidence>
<gene>
    <name evidence="10" type="ORF">SAMN05216508_11117</name>
</gene>
<dbReference type="STRING" id="155865.SAMN05216515_11217"/>
<proteinExistence type="inferred from homology"/>
<evidence type="ECO:0000313" key="10">
    <source>
        <dbReference type="EMBL" id="SFU54608.1"/>
    </source>
</evidence>
<dbReference type="PANTHER" id="PTHR43357:SF4">
    <property type="entry name" value="INNER MEMBRANE ABC TRANSPORTER PERMEASE PROTEIN YDCV"/>
    <property type="match status" value="1"/>
</dbReference>
<evidence type="ECO:0000256" key="2">
    <source>
        <dbReference type="ARBA" id="ARBA00022448"/>
    </source>
</evidence>
<dbReference type="EMBL" id="FPBT01000011">
    <property type="protein sequence ID" value="SFU54608.1"/>
    <property type="molecule type" value="Genomic_DNA"/>
</dbReference>
<keyword evidence="6 8" id="KW-1133">Transmembrane helix</keyword>
<dbReference type="OrthoDB" id="9772609at2"/>
<feature type="transmembrane region" description="Helical" evidence="8">
    <location>
        <begin position="190"/>
        <end position="215"/>
    </location>
</feature>
<dbReference type="Gene3D" id="1.10.3720.10">
    <property type="entry name" value="MetI-like"/>
    <property type="match status" value="1"/>
</dbReference>
<keyword evidence="4" id="KW-0997">Cell inner membrane</keyword>